<keyword evidence="3" id="KW-1185">Reference proteome</keyword>
<dbReference type="InterPro" id="IPR002575">
    <property type="entry name" value="Aminoglycoside_PTrfase"/>
</dbReference>
<evidence type="ECO:0000313" key="2">
    <source>
        <dbReference type="EMBL" id="ADL51270.1"/>
    </source>
</evidence>
<proteinExistence type="predicted"/>
<dbReference type="GO" id="GO:0004672">
    <property type="term" value="F:protein kinase activity"/>
    <property type="evidence" value="ECO:0007669"/>
    <property type="project" value="InterPro"/>
</dbReference>
<dbReference type="RefSeq" id="WP_010077525.1">
    <property type="nucleotide sequence ID" value="NC_014393.1"/>
</dbReference>
<dbReference type="HOGENOM" id="CLU_083624_1_0_9"/>
<evidence type="ECO:0000313" key="3">
    <source>
        <dbReference type="Proteomes" id="UP000002730"/>
    </source>
</evidence>
<sequence>MENSLGKLIGSGGTADVYEWTNNEVIKVFKPYVHTEVIENEEYIGRMLNETKLGIPRYIKTIELNNTLAIVYERAYGRTLAEILIETTDKSNIAANFARVHYEINQCYIDNLPTQNSMFHWRISRMRNNLEKDIKKVEELINSIPIENKLCHGDFHPLNILVDCDKYIILDWNGCCSGNPMLDVGWSYLTLNSPSIEAIYGENMANITKEFSNEYLKYYCQYANIDKHEILKYLPLAAIRRLDDNLSCETDNSKYENNWLKNVIFENL</sequence>
<keyword evidence="2" id="KW-0808">Transferase</keyword>
<dbReference type="Proteomes" id="UP000002730">
    <property type="component" value="Chromosome"/>
</dbReference>
<dbReference type="KEGG" id="ccb:Clocel_1521"/>
<dbReference type="OrthoDB" id="9800774at2"/>
<evidence type="ECO:0000259" key="1">
    <source>
        <dbReference type="PROSITE" id="PS50011"/>
    </source>
</evidence>
<accession>D9SWC6</accession>
<dbReference type="AlphaFoldDB" id="D9SWC6"/>
<dbReference type="Pfam" id="PF01636">
    <property type="entry name" value="APH"/>
    <property type="match status" value="1"/>
</dbReference>
<dbReference type="STRING" id="573061.Clocel_1521"/>
<reference evidence="2 3" key="1">
    <citation type="submission" date="2010-08" db="EMBL/GenBank/DDBJ databases">
        <title>Complete sequence of Clostridium cellulovorans 743B.</title>
        <authorList>
            <consortium name="US DOE Joint Genome Institute"/>
            <person name="Lucas S."/>
            <person name="Copeland A."/>
            <person name="Lapidus A."/>
            <person name="Cheng J.-F."/>
            <person name="Bruce D."/>
            <person name="Goodwin L."/>
            <person name="Pitluck S."/>
            <person name="Chertkov O."/>
            <person name="Detter J.C."/>
            <person name="Han C."/>
            <person name="Tapia R."/>
            <person name="Land M."/>
            <person name="Hauser L."/>
            <person name="Chang Y.-J."/>
            <person name="Jeffries C."/>
            <person name="Kyrpides N."/>
            <person name="Ivanova N."/>
            <person name="Mikhailova N."/>
            <person name="Hemme C.L."/>
            <person name="Woyke T."/>
        </authorList>
    </citation>
    <scope>NUCLEOTIDE SEQUENCE [LARGE SCALE GENOMIC DNA]</scope>
    <source>
        <strain evidence="3">ATCC 35296 / DSM 3052 / OCM 3 / 743B</strain>
    </source>
</reference>
<dbReference type="GO" id="GO:0005524">
    <property type="term" value="F:ATP binding"/>
    <property type="evidence" value="ECO:0007669"/>
    <property type="project" value="InterPro"/>
</dbReference>
<protein>
    <submittedName>
        <fullName evidence="2">Aminoglycoside phosphotransferase</fullName>
    </submittedName>
</protein>
<name>D9SWC6_CLOC7</name>
<organism evidence="2 3">
    <name type="scientific">Clostridium cellulovorans (strain ATCC 35296 / DSM 3052 / OCM 3 / 743B)</name>
    <dbReference type="NCBI Taxonomy" id="573061"/>
    <lineage>
        <taxon>Bacteria</taxon>
        <taxon>Bacillati</taxon>
        <taxon>Bacillota</taxon>
        <taxon>Clostridia</taxon>
        <taxon>Eubacteriales</taxon>
        <taxon>Clostridiaceae</taxon>
        <taxon>Clostridium</taxon>
    </lineage>
</organism>
<gene>
    <name evidence="2" type="ordered locus">Clocel_1521</name>
</gene>
<dbReference type="PROSITE" id="PS50011">
    <property type="entry name" value="PROTEIN_KINASE_DOM"/>
    <property type="match status" value="1"/>
</dbReference>
<dbReference type="Gene3D" id="3.90.1200.10">
    <property type="match status" value="1"/>
</dbReference>
<dbReference type="InterPro" id="IPR011009">
    <property type="entry name" value="Kinase-like_dom_sf"/>
</dbReference>
<dbReference type="SUPFAM" id="SSF56112">
    <property type="entry name" value="Protein kinase-like (PK-like)"/>
    <property type="match status" value="1"/>
</dbReference>
<feature type="domain" description="Protein kinase" evidence="1">
    <location>
        <begin position="3"/>
        <end position="268"/>
    </location>
</feature>
<dbReference type="eggNOG" id="COG3173">
    <property type="taxonomic scope" value="Bacteria"/>
</dbReference>
<dbReference type="EMBL" id="CP002160">
    <property type="protein sequence ID" value="ADL51270.1"/>
    <property type="molecule type" value="Genomic_DNA"/>
</dbReference>
<dbReference type="InterPro" id="IPR000719">
    <property type="entry name" value="Prot_kinase_dom"/>
</dbReference>